<dbReference type="Pfam" id="PF01103">
    <property type="entry name" value="Omp85"/>
    <property type="match status" value="1"/>
</dbReference>
<dbReference type="PANTHER" id="PTHR12815:SF42">
    <property type="entry name" value="BACTERIAL SURFACE ANTIGEN (D15) DOMAIN-CONTAINING PROTEIN"/>
    <property type="match status" value="1"/>
</dbReference>
<dbReference type="RefSeq" id="WP_167954168.1">
    <property type="nucleotide sequence ID" value="NZ_JAATJE010000001.1"/>
</dbReference>
<evidence type="ECO:0000313" key="7">
    <source>
        <dbReference type="EMBL" id="NJC34311.1"/>
    </source>
</evidence>
<keyword evidence="5" id="KW-0732">Signal</keyword>
<keyword evidence="3" id="KW-0472">Membrane</keyword>
<feature type="domain" description="Bacterial surface antigen (D15)" evidence="6">
    <location>
        <begin position="414"/>
        <end position="708"/>
    </location>
</feature>
<organism evidence="7 8">
    <name type="scientific">Sphingomonas jejuensis</name>
    <dbReference type="NCBI Taxonomy" id="904715"/>
    <lineage>
        <taxon>Bacteria</taxon>
        <taxon>Pseudomonadati</taxon>
        <taxon>Pseudomonadota</taxon>
        <taxon>Alphaproteobacteria</taxon>
        <taxon>Sphingomonadales</taxon>
        <taxon>Sphingomonadaceae</taxon>
        <taxon>Sphingomonas</taxon>
    </lineage>
</organism>
<protein>
    <submittedName>
        <fullName evidence="7">Translocation and assembly module TamA</fullName>
    </submittedName>
</protein>
<comment type="subcellular location">
    <subcellularLocation>
        <location evidence="1">Membrane</location>
    </subcellularLocation>
</comment>
<reference evidence="7 8" key="1">
    <citation type="submission" date="2020-03" db="EMBL/GenBank/DDBJ databases">
        <title>Genomic Encyclopedia of Type Strains, Phase IV (KMG-IV): sequencing the most valuable type-strain genomes for metagenomic binning, comparative biology and taxonomic classification.</title>
        <authorList>
            <person name="Goeker M."/>
        </authorList>
    </citation>
    <scope>NUCLEOTIDE SEQUENCE [LARGE SCALE GENOMIC DNA]</scope>
    <source>
        <strain evidence="7 8">DSM 27651</strain>
    </source>
</reference>
<feature type="compositionally biased region" description="Low complexity" evidence="4">
    <location>
        <begin position="83"/>
        <end position="94"/>
    </location>
</feature>
<proteinExistence type="predicted"/>
<feature type="region of interest" description="Disordered" evidence="4">
    <location>
        <begin position="19"/>
        <end position="104"/>
    </location>
</feature>
<dbReference type="EMBL" id="JAATJE010000001">
    <property type="protein sequence ID" value="NJC34311.1"/>
    <property type="molecule type" value="Genomic_DNA"/>
</dbReference>
<sequence>MAGLGVAATSWIGLAMAQAANPAPPTPSQSAVDAAPQGSLLPTPAEPIIPNSQFEEALPPVDPELNAPLADIDDVLPPPAPDAPAESAPALAGPVPADPALSEPLPALSSFEVTPEADLPGMEETEQAATVRYDVVVTGLDEVGLEGTFSGLSALDDGDGEAANGAVLTARAREDEQLALRILRSEGYYDGVVTSSVEVLPDTPGRVRATVAAVPGGRYSLGTITLDGPETVPPGLVRDAFRLNSGDPLVAADIEGAEAAISLKLPQQGYPFVELGARDVVLDATTLTGDYTLPVDPGPRSSFGTYSTTGDLAFDAEHVGVLARFEEGQIYNSLLVDDLRQALIATGLLATASVEPVRTGRMGPEGTEVVDLLVRQDAGPARRLTAGAGYGTGEGFRLEGTWTHRNLFPPEGALGVQAVGGTQQQLLGVNFTRSNAGLRDRTVFLGASVSQNDYEAFQAYTAQISGRISRISTPIWQKRWTYAYGFEVIATNETVFRNINADGDDQRETYFVAALPGEVTYDRSNSLLDPTRGFKITARLSPEISQRDGGPNSQYLRGLLEGSVYYPATDALTVAGRVRVGSIPGVAREDLAPSRRYYAGGGGSVRGFGFQQLGPRDANNDPIGGRSLNEFALEGRYRFGDYGVVAFIDGGQVYDSVTPGFNDLRFGVGIGGRLYTNFGPLRVDIATPLGRREGEPTVALYISIGQAF</sequence>
<dbReference type="PANTHER" id="PTHR12815">
    <property type="entry name" value="SORTING AND ASSEMBLY MACHINERY SAMM50 PROTEIN FAMILY MEMBER"/>
    <property type="match status" value="1"/>
</dbReference>
<evidence type="ECO:0000259" key="6">
    <source>
        <dbReference type="Pfam" id="PF01103"/>
    </source>
</evidence>
<keyword evidence="2" id="KW-1134">Transmembrane beta strand</keyword>
<dbReference type="Gene3D" id="3.10.20.310">
    <property type="entry name" value="membrane protein fhac"/>
    <property type="match status" value="1"/>
</dbReference>
<dbReference type="InterPro" id="IPR039910">
    <property type="entry name" value="D15-like"/>
</dbReference>
<evidence type="ECO:0000256" key="3">
    <source>
        <dbReference type="ARBA" id="ARBA00023136"/>
    </source>
</evidence>
<accession>A0ABX0XNN9</accession>
<name>A0ABX0XNN9_9SPHN</name>
<feature type="signal peptide" evidence="5">
    <location>
        <begin position="1"/>
        <end position="19"/>
    </location>
</feature>
<evidence type="ECO:0000256" key="2">
    <source>
        <dbReference type="ARBA" id="ARBA00022452"/>
    </source>
</evidence>
<feature type="chain" id="PRO_5046600153" evidence="5">
    <location>
        <begin position="20"/>
        <end position="708"/>
    </location>
</feature>
<evidence type="ECO:0000256" key="1">
    <source>
        <dbReference type="ARBA" id="ARBA00004370"/>
    </source>
</evidence>
<keyword evidence="2" id="KW-0812">Transmembrane</keyword>
<evidence type="ECO:0000256" key="4">
    <source>
        <dbReference type="SAM" id="MobiDB-lite"/>
    </source>
</evidence>
<dbReference type="Gene3D" id="2.40.160.50">
    <property type="entry name" value="membrane protein fhac: a member of the omp85/tpsb transporter family"/>
    <property type="match status" value="1"/>
</dbReference>
<keyword evidence="8" id="KW-1185">Reference proteome</keyword>
<dbReference type="InterPro" id="IPR000184">
    <property type="entry name" value="Bac_surfAg_D15"/>
</dbReference>
<evidence type="ECO:0000313" key="8">
    <source>
        <dbReference type="Proteomes" id="UP000734218"/>
    </source>
</evidence>
<evidence type="ECO:0000256" key="5">
    <source>
        <dbReference type="SAM" id="SignalP"/>
    </source>
</evidence>
<gene>
    <name evidence="7" type="ORF">GGR88_001785</name>
</gene>
<dbReference type="Proteomes" id="UP000734218">
    <property type="component" value="Unassembled WGS sequence"/>
</dbReference>
<comment type="caution">
    <text evidence="7">The sequence shown here is derived from an EMBL/GenBank/DDBJ whole genome shotgun (WGS) entry which is preliminary data.</text>
</comment>